<evidence type="ECO:0000256" key="2">
    <source>
        <dbReference type="ARBA" id="ARBA00022523"/>
    </source>
</evidence>
<organism evidence="6">
    <name type="scientific">Salix viminalis</name>
    <name type="common">Common osier</name>
    <name type="synonym">Basket willow</name>
    <dbReference type="NCBI Taxonomy" id="40686"/>
    <lineage>
        <taxon>Eukaryota</taxon>
        <taxon>Viridiplantae</taxon>
        <taxon>Streptophyta</taxon>
        <taxon>Embryophyta</taxon>
        <taxon>Tracheophyta</taxon>
        <taxon>Spermatophyta</taxon>
        <taxon>Magnoliopsida</taxon>
        <taxon>eudicotyledons</taxon>
        <taxon>Gunneridae</taxon>
        <taxon>Pentapetalae</taxon>
        <taxon>rosids</taxon>
        <taxon>fabids</taxon>
        <taxon>Malpighiales</taxon>
        <taxon>Salicaceae</taxon>
        <taxon>Saliceae</taxon>
        <taxon>Salix</taxon>
    </lineage>
</organism>
<proteinExistence type="inferred from homology"/>
<keyword evidence="4" id="KW-0732">Signal</keyword>
<sequence>MKSPTAHIPRHQTLQPCMDSSHLLLITSFHVSFLEVHTVLSPAGHPYSSLSYKYPTTLLPHPLSEKKKTFTLLYLPSPMASNYNLATLVLLLSFLAPSFAALVQEQPLVLKYHNGILLKGNITVNLIWYGQFTPIQRSIIVDFINSLNSGRAPLPSTSSWWKTTEKYRGGSSSLSVGHQVLHEEYTLGKVLKSYHLIALASKALFAVNSINVVLTAKDVAVDGFCMSKCGTHGSSKSGSGRGTYIWVGNSDLQCPGQCAWPFHQPIYGPQTPPLIAPNGDVGVDGMVINLATLLANTVTNPFNSGYFQGPPTAPLEAVSACTGKFGSGSYPGYPGRALVDKVTGASFNAYGVNGRKYMLPAMWDPQSSACKTLGNDDDDEVHLFTTMPGLIIGWGPHLDGS</sequence>
<reference evidence="6" key="1">
    <citation type="submission" date="2019-03" db="EMBL/GenBank/DDBJ databases">
        <authorList>
            <person name="Mank J."/>
            <person name="Almeida P."/>
        </authorList>
    </citation>
    <scope>NUCLEOTIDE SEQUENCE</scope>
    <source>
        <strain evidence="6">78183</strain>
    </source>
</reference>
<dbReference type="PANTHER" id="PTHR31279">
    <property type="entry name" value="PROTEIN EXORDIUM-LIKE 5"/>
    <property type="match status" value="1"/>
</dbReference>
<protein>
    <recommendedName>
        <fullName evidence="7">Phosphate-induced protein 1</fullName>
    </recommendedName>
</protein>
<evidence type="ECO:0000256" key="5">
    <source>
        <dbReference type="ARBA" id="ARBA00023591"/>
    </source>
</evidence>
<comment type="similarity">
    <text evidence="5">Belongs to the EXORDIUM family.</text>
</comment>
<evidence type="ECO:0000256" key="3">
    <source>
        <dbReference type="ARBA" id="ARBA00022525"/>
    </source>
</evidence>
<keyword evidence="3" id="KW-0964">Secreted</keyword>
<dbReference type="EMBL" id="CAADRP010001550">
    <property type="protein sequence ID" value="VFU40634.1"/>
    <property type="molecule type" value="Genomic_DNA"/>
</dbReference>
<name>A0A6N2LJK9_SALVM</name>
<gene>
    <name evidence="6" type="ORF">SVIM_LOCUS234332</name>
</gene>
<dbReference type="Pfam" id="PF04674">
    <property type="entry name" value="Phi_1"/>
    <property type="match status" value="1"/>
</dbReference>
<dbReference type="PANTHER" id="PTHR31279:SF3">
    <property type="entry name" value="PROTEIN EXORDIUM-LIKE 2"/>
    <property type="match status" value="1"/>
</dbReference>
<keyword evidence="2" id="KW-0052">Apoplast</keyword>
<dbReference type="AlphaFoldDB" id="A0A6N2LJK9"/>
<dbReference type="GO" id="GO:0048046">
    <property type="term" value="C:apoplast"/>
    <property type="evidence" value="ECO:0007669"/>
    <property type="project" value="UniProtKB-SubCell"/>
</dbReference>
<accession>A0A6N2LJK9</accession>
<dbReference type="InterPro" id="IPR006766">
    <property type="entry name" value="EXORDIUM-like"/>
</dbReference>
<comment type="subcellular location">
    <subcellularLocation>
        <location evidence="1">Secreted</location>
        <location evidence="1">Extracellular space</location>
        <location evidence="1">Apoplast</location>
    </subcellularLocation>
</comment>
<evidence type="ECO:0000256" key="4">
    <source>
        <dbReference type="ARBA" id="ARBA00022729"/>
    </source>
</evidence>
<evidence type="ECO:0000256" key="1">
    <source>
        <dbReference type="ARBA" id="ARBA00004271"/>
    </source>
</evidence>
<evidence type="ECO:0008006" key="7">
    <source>
        <dbReference type="Google" id="ProtNLM"/>
    </source>
</evidence>
<evidence type="ECO:0000313" key="6">
    <source>
        <dbReference type="EMBL" id="VFU40634.1"/>
    </source>
</evidence>